<evidence type="ECO:0000256" key="16">
    <source>
        <dbReference type="PROSITE-ProRule" id="PRU00339"/>
    </source>
</evidence>
<evidence type="ECO:0000256" key="4">
    <source>
        <dbReference type="ARBA" id="ARBA00004922"/>
    </source>
</evidence>
<dbReference type="PANTHER" id="PTHR44809">
    <property type="match status" value="1"/>
</dbReference>
<protein>
    <recommendedName>
        <fullName evidence="6">dolichyl-phosphate-mannose--protein mannosyltransferase</fullName>
        <ecNumber evidence="6">2.4.1.109</ecNumber>
    </recommendedName>
</protein>
<keyword evidence="9" id="KW-0677">Repeat</keyword>
<dbReference type="OrthoDB" id="10032188at2759"/>
<evidence type="ECO:0000256" key="3">
    <source>
        <dbReference type="ARBA" id="ARBA00004240"/>
    </source>
</evidence>
<evidence type="ECO:0000313" key="20">
    <source>
        <dbReference type="Proteomes" id="UP000789390"/>
    </source>
</evidence>
<dbReference type="EC" id="2.4.1.109" evidence="6"/>
<reference evidence="19" key="1">
    <citation type="submission" date="2021-11" db="EMBL/GenBank/DDBJ databases">
        <authorList>
            <person name="Schell T."/>
        </authorList>
    </citation>
    <scope>NUCLEOTIDE SEQUENCE</scope>
    <source>
        <strain evidence="19">M5</strain>
    </source>
</reference>
<comment type="function">
    <text evidence="1">Transfers mannosyl residues to the hydroxyl group of serine or threonine residues.</text>
</comment>
<evidence type="ECO:0000256" key="12">
    <source>
        <dbReference type="ARBA" id="ARBA00022989"/>
    </source>
</evidence>
<evidence type="ECO:0000256" key="5">
    <source>
        <dbReference type="ARBA" id="ARBA00007882"/>
    </source>
</evidence>
<feature type="domain" description="DUF1736" evidence="18">
    <location>
        <begin position="286"/>
        <end position="358"/>
    </location>
</feature>
<dbReference type="Proteomes" id="UP000789390">
    <property type="component" value="Unassembled WGS sequence"/>
</dbReference>
<feature type="transmembrane region" description="Helical" evidence="17">
    <location>
        <begin position="105"/>
        <end position="126"/>
    </location>
</feature>
<evidence type="ECO:0000256" key="10">
    <source>
        <dbReference type="ARBA" id="ARBA00022803"/>
    </source>
</evidence>
<dbReference type="PANTHER" id="PTHR44809:SF1">
    <property type="entry name" value="PROTEIN O-MANNOSYL-TRANSFERASE TMTC1"/>
    <property type="match status" value="1"/>
</dbReference>
<keyword evidence="11" id="KW-0256">Endoplasmic reticulum</keyword>
<organism evidence="19 20">
    <name type="scientific">Daphnia galeata</name>
    <dbReference type="NCBI Taxonomy" id="27404"/>
    <lineage>
        <taxon>Eukaryota</taxon>
        <taxon>Metazoa</taxon>
        <taxon>Ecdysozoa</taxon>
        <taxon>Arthropoda</taxon>
        <taxon>Crustacea</taxon>
        <taxon>Branchiopoda</taxon>
        <taxon>Diplostraca</taxon>
        <taxon>Cladocera</taxon>
        <taxon>Anomopoda</taxon>
        <taxon>Daphniidae</taxon>
        <taxon>Daphnia</taxon>
    </lineage>
</organism>
<dbReference type="GO" id="GO:0016020">
    <property type="term" value="C:membrane"/>
    <property type="evidence" value="ECO:0007669"/>
    <property type="project" value="UniProtKB-SubCell"/>
</dbReference>
<proteinExistence type="inferred from homology"/>
<dbReference type="EMBL" id="CAKKLH010000078">
    <property type="protein sequence ID" value="CAH0102247.1"/>
    <property type="molecule type" value="Genomic_DNA"/>
</dbReference>
<dbReference type="GO" id="GO:0005783">
    <property type="term" value="C:endoplasmic reticulum"/>
    <property type="evidence" value="ECO:0007669"/>
    <property type="project" value="UniProtKB-SubCell"/>
</dbReference>
<dbReference type="SMART" id="SM00028">
    <property type="entry name" value="TPR"/>
    <property type="match status" value="2"/>
</dbReference>
<feature type="transmembrane region" description="Helical" evidence="17">
    <location>
        <begin position="304"/>
        <end position="328"/>
    </location>
</feature>
<dbReference type="PROSITE" id="PS50005">
    <property type="entry name" value="TPR"/>
    <property type="match status" value="1"/>
</dbReference>
<keyword evidence="8 17" id="KW-0812">Transmembrane</keyword>
<evidence type="ECO:0000256" key="11">
    <source>
        <dbReference type="ARBA" id="ARBA00022824"/>
    </source>
</evidence>
<feature type="transmembrane region" description="Helical" evidence="17">
    <location>
        <begin position="15"/>
        <end position="32"/>
    </location>
</feature>
<dbReference type="Pfam" id="PF13432">
    <property type="entry name" value="TPR_16"/>
    <property type="match status" value="1"/>
</dbReference>
<name>A0A8J2WKH7_9CRUS</name>
<dbReference type="PROSITE" id="PS51257">
    <property type="entry name" value="PROKAR_LIPOPROTEIN"/>
    <property type="match status" value="1"/>
</dbReference>
<dbReference type="Pfam" id="PF08409">
    <property type="entry name" value="TMTC_DUF1736"/>
    <property type="match status" value="1"/>
</dbReference>
<feature type="transmembrane region" description="Helical" evidence="17">
    <location>
        <begin position="349"/>
        <end position="367"/>
    </location>
</feature>
<comment type="caution">
    <text evidence="19">The sequence shown here is derived from an EMBL/GenBank/DDBJ whole genome shotgun (WGS) entry which is preliminary data.</text>
</comment>
<dbReference type="InterPro" id="IPR013618">
    <property type="entry name" value="TMTC_DUF1736"/>
</dbReference>
<evidence type="ECO:0000256" key="1">
    <source>
        <dbReference type="ARBA" id="ARBA00003582"/>
    </source>
</evidence>
<keyword evidence="7" id="KW-0808">Transferase</keyword>
<dbReference type="Pfam" id="PF13414">
    <property type="entry name" value="TPR_11"/>
    <property type="match status" value="1"/>
</dbReference>
<evidence type="ECO:0000259" key="18">
    <source>
        <dbReference type="Pfam" id="PF08409"/>
    </source>
</evidence>
<comment type="pathway">
    <text evidence="4">Protein modification; protein glycosylation.</text>
</comment>
<feature type="transmembrane region" description="Helical" evidence="17">
    <location>
        <begin position="373"/>
        <end position="395"/>
    </location>
</feature>
<keyword evidence="10 16" id="KW-0802">TPR repeat</keyword>
<comment type="similarity">
    <text evidence="5">Belongs to the TMTC family.</text>
</comment>
<dbReference type="InterPro" id="IPR052943">
    <property type="entry name" value="TMTC_O-mannosyl-trnsfr"/>
</dbReference>
<dbReference type="GO" id="GO:0004169">
    <property type="term" value="F:dolichyl-phosphate-mannose-protein mannosyltransferase activity"/>
    <property type="evidence" value="ECO:0007669"/>
    <property type="project" value="UniProtKB-EC"/>
</dbReference>
<gene>
    <name evidence="19" type="ORF">DGAL_LOCUS4638</name>
</gene>
<evidence type="ECO:0000256" key="7">
    <source>
        <dbReference type="ARBA" id="ARBA00022679"/>
    </source>
</evidence>
<dbReference type="Gene3D" id="1.25.40.10">
    <property type="entry name" value="Tetratricopeptide repeat domain"/>
    <property type="match status" value="1"/>
</dbReference>
<feature type="repeat" description="TPR" evidence="16">
    <location>
        <begin position="518"/>
        <end position="551"/>
    </location>
</feature>
<evidence type="ECO:0000256" key="2">
    <source>
        <dbReference type="ARBA" id="ARBA00004141"/>
    </source>
</evidence>
<evidence type="ECO:0000256" key="17">
    <source>
        <dbReference type="SAM" id="Phobius"/>
    </source>
</evidence>
<evidence type="ECO:0000313" key="19">
    <source>
        <dbReference type="EMBL" id="CAH0102247.1"/>
    </source>
</evidence>
<evidence type="ECO:0000256" key="8">
    <source>
        <dbReference type="ARBA" id="ARBA00022692"/>
    </source>
</evidence>
<comment type="subcellular location">
    <subcellularLocation>
        <location evidence="3">Endoplasmic reticulum</location>
    </subcellularLocation>
    <subcellularLocation>
        <location evidence="2">Membrane</location>
        <topology evidence="2">Multi-pass membrane protein</topology>
    </subcellularLocation>
</comment>
<dbReference type="AlphaFoldDB" id="A0A8J2WKH7"/>
<accession>A0A8J2WKH7</accession>
<evidence type="ECO:0000256" key="6">
    <source>
        <dbReference type="ARBA" id="ARBA00012839"/>
    </source>
</evidence>
<comment type="catalytic activity">
    <reaction evidence="15">
        <text>a di-trans,poly-cis-dolichyl beta-D-mannosyl phosphate + L-seryl-[protein] = 3-O-(alpha-D-mannosyl)-L-seryl-[protein] + a di-trans,poly-cis-dolichyl phosphate + H(+)</text>
        <dbReference type="Rhea" id="RHEA:17377"/>
        <dbReference type="Rhea" id="RHEA-COMP:9863"/>
        <dbReference type="Rhea" id="RHEA-COMP:13546"/>
        <dbReference type="Rhea" id="RHEA-COMP:19498"/>
        <dbReference type="Rhea" id="RHEA-COMP:19501"/>
        <dbReference type="ChEBI" id="CHEBI:15378"/>
        <dbReference type="ChEBI" id="CHEBI:29999"/>
        <dbReference type="ChEBI" id="CHEBI:57683"/>
        <dbReference type="ChEBI" id="CHEBI:58211"/>
        <dbReference type="ChEBI" id="CHEBI:137321"/>
        <dbReference type="EC" id="2.4.1.109"/>
    </reaction>
</comment>
<dbReference type="InterPro" id="IPR019734">
    <property type="entry name" value="TPR_rpt"/>
</dbReference>
<keyword evidence="20" id="KW-1185">Reference proteome</keyword>
<dbReference type="SUPFAM" id="SSF48452">
    <property type="entry name" value="TPR-like"/>
    <property type="match status" value="1"/>
</dbReference>
<keyword evidence="13 17" id="KW-0472">Membrane</keyword>
<sequence length="695" mass="77850">MTAGREDDSSSEGRYYFLVPLLLGCLVFLNSLDGDFVHDDLSAVRYNEDVTAISDADGQGRSRSSIWSNDFWGTALSDVKSHKSYRPLTVLSFRWNYLVGGFNPVGYHLVNVALHGAVVIIFAQICRNRLKTTLRTSLISASLFAIHSIHTEAVAGIVGRADILATLFFLLSFSFYHRLMEERSQSERVGRQCFRWASSVVLAWASLTAKEHGIATLPVAVLFDVSSTFHVKHIRLSDKRVHRVGDLSPTASCSSSSKKVNQFHRIVVTSLAIISMTLWRLLILNGQLPTFSDQDNPLALSHHLLTRVLSLLYLPAVNMGLLLAPVSLSYDWQTGSIPAIVNWSDGRNVISILFYLSITALAVIGFIRTNKIVIWSVLVMIVPMVPCSNLFYAVGFVVAERLLYMPSLGFCLLVGHGLDNLLIILSTSGDQQVNNNQGTARTTSASGFIQKIKRSSKTSEPVAAVQEFPWRKLMRRLIFISTVVTATSLLTKTLVRNEEWSSRKTLFSSGLRAMPNNAKIHYNYANLQRDMGDWDQAVFHYRKAIQLWPSYSSAHNNLGTLLLGRSAAPVVETERNRLVDEAERHFRQALAVHLKHVHARYNLAVISICHRHNLDQAVSLLIDCLTLDPQHKAAKKLLNFLTVGRYRSPPIHDNQNRQGHQINETVEEEEEGRGSDLRQQPSITMDDLLLILLEK</sequence>
<evidence type="ECO:0000256" key="13">
    <source>
        <dbReference type="ARBA" id="ARBA00023136"/>
    </source>
</evidence>
<comment type="catalytic activity">
    <reaction evidence="14">
        <text>a di-trans,poly-cis-dolichyl beta-D-mannosyl phosphate + L-threonyl-[protein] = 3-O-(alpha-D-mannosyl)-L-threonyl-[protein] + a di-trans,poly-cis-dolichyl phosphate + H(+)</text>
        <dbReference type="Rhea" id="RHEA:53396"/>
        <dbReference type="Rhea" id="RHEA-COMP:11060"/>
        <dbReference type="Rhea" id="RHEA-COMP:13547"/>
        <dbReference type="Rhea" id="RHEA-COMP:19498"/>
        <dbReference type="Rhea" id="RHEA-COMP:19501"/>
        <dbReference type="ChEBI" id="CHEBI:15378"/>
        <dbReference type="ChEBI" id="CHEBI:30013"/>
        <dbReference type="ChEBI" id="CHEBI:57683"/>
        <dbReference type="ChEBI" id="CHEBI:58211"/>
        <dbReference type="ChEBI" id="CHEBI:137323"/>
        <dbReference type="EC" id="2.4.1.109"/>
    </reaction>
</comment>
<dbReference type="UniPathway" id="UPA00378"/>
<dbReference type="InterPro" id="IPR011990">
    <property type="entry name" value="TPR-like_helical_dom_sf"/>
</dbReference>
<evidence type="ECO:0000256" key="14">
    <source>
        <dbReference type="ARBA" id="ARBA00045085"/>
    </source>
</evidence>
<evidence type="ECO:0000256" key="9">
    <source>
        <dbReference type="ARBA" id="ARBA00022737"/>
    </source>
</evidence>
<keyword evidence="12 17" id="KW-1133">Transmembrane helix</keyword>
<evidence type="ECO:0000256" key="15">
    <source>
        <dbReference type="ARBA" id="ARBA00045102"/>
    </source>
</evidence>